<comment type="caution">
    <text evidence="2">The sequence shown here is derived from an EMBL/GenBank/DDBJ whole genome shotgun (WGS) entry which is preliminary data.</text>
</comment>
<feature type="compositionally biased region" description="Acidic residues" evidence="1">
    <location>
        <begin position="81"/>
        <end position="91"/>
    </location>
</feature>
<feature type="compositionally biased region" description="Basic and acidic residues" evidence="1">
    <location>
        <begin position="34"/>
        <end position="48"/>
    </location>
</feature>
<reference evidence="2 3" key="1">
    <citation type="submission" date="2024-02" db="EMBL/GenBank/DDBJ databases">
        <title>De novo assembly and annotation of 12 fungi associated with fruit tree decline syndrome in Ontario, Canada.</title>
        <authorList>
            <person name="Sulman M."/>
            <person name="Ellouze W."/>
            <person name="Ilyukhin E."/>
        </authorList>
    </citation>
    <scope>NUCLEOTIDE SEQUENCE [LARGE SCALE GENOMIC DNA]</scope>
    <source>
        <strain evidence="2 3">FDS-637</strain>
    </source>
</reference>
<evidence type="ECO:0000313" key="3">
    <source>
        <dbReference type="Proteomes" id="UP001430584"/>
    </source>
</evidence>
<proteinExistence type="predicted"/>
<feature type="compositionally biased region" description="Acidic residues" evidence="1">
    <location>
        <begin position="49"/>
        <end position="58"/>
    </location>
</feature>
<feature type="region of interest" description="Disordered" evidence="1">
    <location>
        <begin position="1"/>
        <end position="97"/>
    </location>
</feature>
<protein>
    <submittedName>
        <fullName evidence="2">Uncharacterized protein</fullName>
    </submittedName>
</protein>
<organism evidence="2 3">
    <name type="scientific">Diplodia seriata</name>
    <dbReference type="NCBI Taxonomy" id="420778"/>
    <lineage>
        <taxon>Eukaryota</taxon>
        <taxon>Fungi</taxon>
        <taxon>Dikarya</taxon>
        <taxon>Ascomycota</taxon>
        <taxon>Pezizomycotina</taxon>
        <taxon>Dothideomycetes</taxon>
        <taxon>Dothideomycetes incertae sedis</taxon>
        <taxon>Botryosphaeriales</taxon>
        <taxon>Botryosphaeriaceae</taxon>
        <taxon>Diplodia</taxon>
    </lineage>
</organism>
<evidence type="ECO:0000256" key="1">
    <source>
        <dbReference type="SAM" id="MobiDB-lite"/>
    </source>
</evidence>
<gene>
    <name evidence="2" type="ORF">SLS55_001562</name>
</gene>
<feature type="compositionally biased region" description="Basic and acidic residues" evidence="1">
    <location>
        <begin position="59"/>
        <end position="68"/>
    </location>
</feature>
<feature type="compositionally biased region" description="Low complexity" evidence="1">
    <location>
        <begin position="13"/>
        <end position="33"/>
    </location>
</feature>
<keyword evidence="3" id="KW-1185">Reference proteome</keyword>
<dbReference type="RefSeq" id="XP_066635623.1">
    <property type="nucleotide sequence ID" value="XM_066773056.1"/>
</dbReference>
<accession>A0ABR3CPV2</accession>
<evidence type="ECO:0000313" key="2">
    <source>
        <dbReference type="EMBL" id="KAL0262594.1"/>
    </source>
</evidence>
<sequence length="206" mass="21686">MTSVRDASESEGNNESVNVSINDSVSNVSVNNDVKPDNSDSDRGKSDGSEADDSEADCIESKEALSDRELDEVDDSRSDDSVTDSDTEDSGLEGGLGMRLLSMVGMIRMTEVELEETLSEFPEDSKILEAISEDDGKNVESDGPIPILNVMPIRSDGVSDDEASPGVLEDTAVGAVIVEGSEVVSELGAVSQNMSLVMSPSDGNES</sequence>
<dbReference type="Proteomes" id="UP001430584">
    <property type="component" value="Unassembled WGS sequence"/>
</dbReference>
<dbReference type="GeneID" id="92005647"/>
<name>A0ABR3CPV2_9PEZI</name>
<dbReference type="EMBL" id="JAJVCZ030000002">
    <property type="protein sequence ID" value="KAL0262594.1"/>
    <property type="molecule type" value="Genomic_DNA"/>
</dbReference>